<sequence length="813" mass="90008">MSSQKKERIEDLEKIIRALAEVWPADRDNVAIAGARFEEFISTFEDDPGQLQRLINIAWKGLKYLFEEDDYFISVKTATMQAINTIREYLLNEGDIGVEVFERAYDDLDDALAGEKESADEMIEITAREDEIEDSKSLNDLASYIMELDEESVTPEEIKSLYDVINAVIGDVRSDVAVIIKEAKHKLEKISEEGMEGHSDWLSTISSITEKAIAFEQSNSVDHQEVEGQEIVEAENTEPNQNQSEQVASEEFYIPEDIDPAMIGEFITECSELLEMAEGALLDLEENPNDDELVNKVFRAFHTIKGTSAFMGLDPVSDFTHHLETVLSMVRDGDIDFDVASADISLEAIDIIYSMLDVVEVADGGDHLPKPLNFDRLTGVLHRVADEQIAPAKALEQAGGIQYEDPEADPILAENGEAKNNGEAKSGSDESQAESSVRVNVSRLDQLIDMVGELVIAHSVVAQDESIPDHSELQKKISHTSKILRELQDTSLALRMVPLKGTFHKMNRLVRDLSRKAGKKVNLSTYGEDTEIDRNMVDIINEPLVHMVRNAIDHGIETPEERLDAGKSEQAKVWLRASQEGGKVVIEIEDDGRGINKEKVLEKAVSKGLVDHDENLTDNEIHHLIFLPGFSSTDEVTDLSGRGVGMDVVRKSIEDLKGKVDIESEEGKGTKIIIELPFTLAITDGMLVRVGAQRFIVPTLNIDRAFRAQNDDLFTVMGKSEKVSIRGETVPVIRLHNHFNINDGEEDLTEGTLLAIKNANKKYALLVDEVVGQQQLVGKSINMVAEMDHISGGAVLGDGTVGLILDTAALIKN</sequence>
<dbReference type="Gene3D" id="2.30.30.40">
    <property type="entry name" value="SH3 Domains"/>
    <property type="match status" value="1"/>
</dbReference>
<dbReference type="Proteomes" id="UP001207918">
    <property type="component" value="Unassembled WGS sequence"/>
</dbReference>
<dbReference type="RefSeq" id="WP_265764057.1">
    <property type="nucleotide sequence ID" value="NZ_JAGGJA010000001.1"/>
</dbReference>
<evidence type="ECO:0000313" key="17">
    <source>
        <dbReference type="EMBL" id="MCW9705394.1"/>
    </source>
</evidence>
<feature type="domain" description="CheW-like" evidence="15">
    <location>
        <begin position="682"/>
        <end position="813"/>
    </location>
</feature>
<dbReference type="InterPro" id="IPR003594">
    <property type="entry name" value="HATPase_dom"/>
</dbReference>
<evidence type="ECO:0000256" key="9">
    <source>
        <dbReference type="ARBA" id="ARBA00022840"/>
    </source>
</evidence>
<feature type="domain" description="Histidine kinase" evidence="14">
    <location>
        <begin position="481"/>
        <end position="680"/>
    </location>
</feature>
<feature type="domain" description="HPt" evidence="16">
    <location>
        <begin position="255"/>
        <end position="359"/>
    </location>
</feature>
<evidence type="ECO:0000256" key="7">
    <source>
        <dbReference type="ARBA" id="ARBA00022741"/>
    </source>
</evidence>
<dbReference type="SMART" id="SM00260">
    <property type="entry name" value="CheW"/>
    <property type="match status" value="1"/>
</dbReference>
<dbReference type="PANTHER" id="PTHR43395:SF10">
    <property type="entry name" value="CHEMOTAXIS PROTEIN CHEA"/>
    <property type="match status" value="1"/>
</dbReference>
<dbReference type="EMBL" id="JAGGJA010000001">
    <property type="protein sequence ID" value="MCW9705394.1"/>
    <property type="molecule type" value="Genomic_DNA"/>
</dbReference>
<evidence type="ECO:0000256" key="8">
    <source>
        <dbReference type="ARBA" id="ARBA00022777"/>
    </source>
</evidence>
<dbReference type="InterPro" id="IPR008207">
    <property type="entry name" value="Sig_transdc_His_kin_Hpt_dom"/>
</dbReference>
<evidence type="ECO:0000256" key="2">
    <source>
        <dbReference type="ARBA" id="ARBA00012438"/>
    </source>
</evidence>
<keyword evidence="18" id="KW-1185">Reference proteome</keyword>
<dbReference type="InterPro" id="IPR036097">
    <property type="entry name" value="HisK_dim/P_sf"/>
</dbReference>
<dbReference type="PROSITE" id="PS50851">
    <property type="entry name" value="CHEW"/>
    <property type="match status" value="1"/>
</dbReference>
<comment type="function">
    <text evidence="11">Involved in the transmission of sensory signals from the chemoreceptors to the flagellar motors. CheA is autophosphorylated; it can transfer its phosphate group to either CheB or CheY.</text>
</comment>
<dbReference type="SUPFAM" id="SSF47226">
    <property type="entry name" value="Histidine-containing phosphotransfer domain, HPT domain"/>
    <property type="match status" value="1"/>
</dbReference>
<name>A0ABT3PHJ4_9BACT</name>
<dbReference type="Gene3D" id="1.10.287.560">
    <property type="entry name" value="Histidine kinase CheA-like, homodimeric domain"/>
    <property type="match status" value="1"/>
</dbReference>
<dbReference type="PROSITE" id="PS50894">
    <property type="entry name" value="HPT"/>
    <property type="match status" value="1"/>
</dbReference>
<dbReference type="Pfam" id="PF01627">
    <property type="entry name" value="Hpt"/>
    <property type="match status" value="1"/>
</dbReference>
<dbReference type="InterPro" id="IPR037006">
    <property type="entry name" value="CheA-like_homodim_sf"/>
</dbReference>
<proteinExistence type="predicted"/>
<dbReference type="SMART" id="SM00073">
    <property type="entry name" value="HPT"/>
    <property type="match status" value="1"/>
</dbReference>
<dbReference type="Pfam" id="PF02518">
    <property type="entry name" value="HATPase_c"/>
    <property type="match status" value="1"/>
</dbReference>
<keyword evidence="8" id="KW-0418">Kinase</keyword>
<dbReference type="SMART" id="SM00387">
    <property type="entry name" value="HATPase_c"/>
    <property type="match status" value="1"/>
</dbReference>
<evidence type="ECO:0000256" key="4">
    <source>
        <dbReference type="ARBA" id="ARBA00022500"/>
    </source>
</evidence>
<evidence type="ECO:0000256" key="13">
    <source>
        <dbReference type="SAM" id="MobiDB-lite"/>
    </source>
</evidence>
<protein>
    <recommendedName>
        <fullName evidence="3">Chemotaxis protein CheA</fullName>
        <ecNumber evidence="2">2.7.13.3</ecNumber>
    </recommendedName>
</protein>
<evidence type="ECO:0000256" key="10">
    <source>
        <dbReference type="ARBA" id="ARBA00023012"/>
    </source>
</evidence>
<dbReference type="Pfam" id="PF02895">
    <property type="entry name" value="H-kinase_dim"/>
    <property type="match status" value="1"/>
</dbReference>
<accession>A0ABT3PHJ4</accession>
<evidence type="ECO:0000256" key="6">
    <source>
        <dbReference type="ARBA" id="ARBA00022679"/>
    </source>
</evidence>
<evidence type="ECO:0000256" key="1">
    <source>
        <dbReference type="ARBA" id="ARBA00000085"/>
    </source>
</evidence>
<evidence type="ECO:0000256" key="12">
    <source>
        <dbReference type="PROSITE-ProRule" id="PRU00110"/>
    </source>
</evidence>
<dbReference type="Gene3D" id="3.30.565.10">
    <property type="entry name" value="Histidine kinase-like ATPase, C-terminal domain"/>
    <property type="match status" value="1"/>
</dbReference>
<dbReference type="CDD" id="cd16916">
    <property type="entry name" value="HATPase_CheA-like"/>
    <property type="match status" value="1"/>
</dbReference>
<evidence type="ECO:0000259" key="16">
    <source>
        <dbReference type="PROSITE" id="PS50894"/>
    </source>
</evidence>
<keyword evidence="4" id="KW-0145">Chemotaxis</keyword>
<dbReference type="Pfam" id="PF01584">
    <property type="entry name" value="CheW"/>
    <property type="match status" value="1"/>
</dbReference>
<dbReference type="PANTHER" id="PTHR43395">
    <property type="entry name" value="SENSOR HISTIDINE KINASE CHEA"/>
    <property type="match status" value="1"/>
</dbReference>
<keyword evidence="9" id="KW-0067">ATP-binding</keyword>
<organism evidence="17 18">
    <name type="scientific">Fodinibius salsisoli</name>
    <dbReference type="NCBI Taxonomy" id="2820877"/>
    <lineage>
        <taxon>Bacteria</taxon>
        <taxon>Pseudomonadati</taxon>
        <taxon>Balneolota</taxon>
        <taxon>Balneolia</taxon>
        <taxon>Balneolales</taxon>
        <taxon>Balneolaceae</taxon>
        <taxon>Fodinibius</taxon>
    </lineage>
</organism>
<dbReference type="SUPFAM" id="SSF55874">
    <property type="entry name" value="ATPase domain of HSP90 chaperone/DNA topoisomerase II/histidine kinase"/>
    <property type="match status" value="1"/>
</dbReference>
<keyword evidence="10" id="KW-0902">Two-component regulatory system</keyword>
<dbReference type="PRINTS" id="PR00344">
    <property type="entry name" value="BCTRLSENSOR"/>
</dbReference>
<feature type="modified residue" description="Phosphohistidine" evidence="12">
    <location>
        <position position="302"/>
    </location>
</feature>
<evidence type="ECO:0000256" key="5">
    <source>
        <dbReference type="ARBA" id="ARBA00022553"/>
    </source>
</evidence>
<dbReference type="InterPro" id="IPR004105">
    <property type="entry name" value="CheA-like_dim"/>
</dbReference>
<dbReference type="InterPro" id="IPR036890">
    <property type="entry name" value="HATPase_C_sf"/>
</dbReference>
<evidence type="ECO:0000256" key="11">
    <source>
        <dbReference type="ARBA" id="ARBA00035100"/>
    </source>
</evidence>
<dbReference type="InterPro" id="IPR036641">
    <property type="entry name" value="HPT_dom_sf"/>
</dbReference>
<feature type="region of interest" description="Disordered" evidence="13">
    <location>
        <begin position="417"/>
        <end position="437"/>
    </location>
</feature>
<dbReference type="Gene3D" id="1.20.120.160">
    <property type="entry name" value="HPT domain"/>
    <property type="match status" value="1"/>
</dbReference>
<keyword evidence="6" id="KW-0808">Transferase</keyword>
<dbReference type="InterPro" id="IPR005467">
    <property type="entry name" value="His_kinase_dom"/>
</dbReference>
<keyword evidence="7" id="KW-0547">Nucleotide-binding</keyword>
<dbReference type="EC" id="2.7.13.3" evidence="2"/>
<gene>
    <name evidence="17" type="ORF">J6I44_00945</name>
</gene>
<comment type="catalytic activity">
    <reaction evidence="1">
        <text>ATP + protein L-histidine = ADP + protein N-phospho-L-histidine.</text>
        <dbReference type="EC" id="2.7.13.3"/>
    </reaction>
</comment>
<dbReference type="InterPro" id="IPR002545">
    <property type="entry name" value="CheW-lke_dom"/>
</dbReference>
<evidence type="ECO:0000313" key="18">
    <source>
        <dbReference type="Proteomes" id="UP001207918"/>
    </source>
</evidence>
<dbReference type="InterPro" id="IPR051315">
    <property type="entry name" value="Bact_Chemotaxis_CheA"/>
</dbReference>
<dbReference type="SUPFAM" id="SSF50341">
    <property type="entry name" value="CheW-like"/>
    <property type="match status" value="1"/>
</dbReference>
<dbReference type="SMART" id="SM01231">
    <property type="entry name" value="H-kinase_dim"/>
    <property type="match status" value="1"/>
</dbReference>
<dbReference type="PROSITE" id="PS50109">
    <property type="entry name" value="HIS_KIN"/>
    <property type="match status" value="1"/>
</dbReference>
<dbReference type="CDD" id="cd00088">
    <property type="entry name" value="HPT"/>
    <property type="match status" value="1"/>
</dbReference>
<dbReference type="SUPFAM" id="SSF47384">
    <property type="entry name" value="Homodimeric domain of signal transducing histidine kinase"/>
    <property type="match status" value="1"/>
</dbReference>
<reference evidence="17 18" key="1">
    <citation type="submission" date="2021-03" db="EMBL/GenBank/DDBJ databases">
        <title>Aliifodinibius sp. nov., a new bacterium isolated from saline soil.</title>
        <authorList>
            <person name="Galisteo C."/>
            <person name="De La Haba R."/>
            <person name="Sanchez-Porro C."/>
            <person name="Ventosa A."/>
        </authorList>
    </citation>
    <scope>NUCLEOTIDE SEQUENCE [LARGE SCALE GENOMIC DNA]</scope>
    <source>
        <strain evidence="17 18">1BSP15-2V2</strain>
    </source>
</reference>
<evidence type="ECO:0000259" key="14">
    <source>
        <dbReference type="PROSITE" id="PS50109"/>
    </source>
</evidence>
<comment type="caution">
    <text evidence="17">The sequence shown here is derived from an EMBL/GenBank/DDBJ whole genome shotgun (WGS) entry which is preliminary data.</text>
</comment>
<feature type="compositionally biased region" description="Basic and acidic residues" evidence="13">
    <location>
        <begin position="417"/>
        <end position="428"/>
    </location>
</feature>
<evidence type="ECO:0000256" key="3">
    <source>
        <dbReference type="ARBA" id="ARBA00021495"/>
    </source>
</evidence>
<evidence type="ECO:0000259" key="15">
    <source>
        <dbReference type="PROSITE" id="PS50851"/>
    </source>
</evidence>
<dbReference type="InterPro" id="IPR004358">
    <property type="entry name" value="Sig_transdc_His_kin-like_C"/>
</dbReference>
<keyword evidence="5 12" id="KW-0597">Phosphoprotein</keyword>
<dbReference type="InterPro" id="IPR036061">
    <property type="entry name" value="CheW-like_dom_sf"/>
</dbReference>